<evidence type="ECO:0000256" key="8">
    <source>
        <dbReference type="ARBA" id="ARBA00039102"/>
    </source>
</evidence>
<dbReference type="InterPro" id="IPR050129">
    <property type="entry name" value="Zn_alcohol_dh"/>
</dbReference>
<comment type="pathway">
    <text evidence="6">Metabolic intermediate biosynthesis; 2-deoxystreptamine biosynthesis; 2-deoxystreptamine from D-glucose 6-phosphate: step 3/4.</text>
</comment>
<proteinExistence type="inferred from homology"/>
<name>A0ABX1AJQ0_9ACTN</name>
<evidence type="ECO:0000256" key="2">
    <source>
        <dbReference type="ARBA" id="ARBA00022723"/>
    </source>
</evidence>
<evidence type="ECO:0000256" key="7">
    <source>
        <dbReference type="ARBA" id="ARBA00038004"/>
    </source>
</evidence>
<dbReference type="InterPro" id="IPR036291">
    <property type="entry name" value="NAD(P)-bd_dom_sf"/>
</dbReference>
<dbReference type="Pfam" id="PF08240">
    <property type="entry name" value="ADH_N"/>
    <property type="match status" value="1"/>
</dbReference>
<evidence type="ECO:0000313" key="14">
    <source>
        <dbReference type="EMBL" id="NJP65623.1"/>
    </source>
</evidence>
<dbReference type="SUPFAM" id="SSF50129">
    <property type="entry name" value="GroES-like"/>
    <property type="match status" value="1"/>
</dbReference>
<evidence type="ECO:0000256" key="4">
    <source>
        <dbReference type="ARBA" id="ARBA00023002"/>
    </source>
</evidence>
<evidence type="ECO:0000256" key="3">
    <source>
        <dbReference type="ARBA" id="ARBA00022833"/>
    </source>
</evidence>
<comment type="caution">
    <text evidence="14">The sequence shown here is derived from an EMBL/GenBank/DDBJ whole genome shotgun (WGS) entry which is preliminary data.</text>
</comment>
<dbReference type="InterPro" id="IPR002328">
    <property type="entry name" value="ADH_Zn_CS"/>
</dbReference>
<keyword evidence="15" id="KW-1185">Reference proteome</keyword>
<keyword evidence="2 12" id="KW-0479">Metal-binding</keyword>
<organism evidence="14 15">
    <name type="scientific">Streptomyces spiramenti</name>
    <dbReference type="NCBI Taxonomy" id="2720606"/>
    <lineage>
        <taxon>Bacteria</taxon>
        <taxon>Bacillati</taxon>
        <taxon>Actinomycetota</taxon>
        <taxon>Actinomycetes</taxon>
        <taxon>Kitasatosporales</taxon>
        <taxon>Streptomycetaceae</taxon>
        <taxon>Streptomyces</taxon>
    </lineage>
</organism>
<evidence type="ECO:0000256" key="6">
    <source>
        <dbReference type="ARBA" id="ARBA00037908"/>
    </source>
</evidence>
<dbReference type="InterPro" id="IPR013149">
    <property type="entry name" value="ADH-like_C"/>
</dbReference>
<evidence type="ECO:0000256" key="11">
    <source>
        <dbReference type="ARBA" id="ARBA00049085"/>
    </source>
</evidence>
<comment type="function">
    <text evidence="5">Catalyzes the oxidation of 2-deoxy-scyllo-inosamine (DOIA) with NAD(+) or NADP(+), forming 3-amino-2,3-dideoxy-scyllo-inosose (amino-DOI).</text>
</comment>
<evidence type="ECO:0000256" key="1">
    <source>
        <dbReference type="ARBA" id="ARBA00001947"/>
    </source>
</evidence>
<keyword evidence="4" id="KW-0560">Oxidoreductase</keyword>
<dbReference type="Pfam" id="PF00107">
    <property type="entry name" value="ADH_zinc_N"/>
    <property type="match status" value="1"/>
</dbReference>
<dbReference type="Gene3D" id="3.40.50.720">
    <property type="entry name" value="NAD(P)-binding Rossmann-like Domain"/>
    <property type="match status" value="1"/>
</dbReference>
<dbReference type="InterPro" id="IPR020843">
    <property type="entry name" value="ER"/>
</dbReference>
<comment type="cofactor">
    <cofactor evidence="1 12">
        <name>Zn(2+)</name>
        <dbReference type="ChEBI" id="CHEBI:29105"/>
    </cofactor>
</comment>
<evidence type="ECO:0000313" key="15">
    <source>
        <dbReference type="Proteomes" id="UP000746503"/>
    </source>
</evidence>
<evidence type="ECO:0000259" key="13">
    <source>
        <dbReference type="SMART" id="SM00829"/>
    </source>
</evidence>
<reference evidence="14 15" key="1">
    <citation type="submission" date="2020-03" db="EMBL/GenBank/DDBJ databases">
        <title>Draft genome of Streptomyces sp. ventii, isolated from the Axial Seamount in the Pacific Ocean, and resequencing of the two type strains Streptomyces lonarensis strain NCL 716 and Streptomyces bohaiensis strain 11A07.</title>
        <authorList>
            <person name="Loughran R.M."/>
            <person name="Pfannmuller K.M."/>
            <person name="Wasson B.J."/>
            <person name="Deadmond M.C."/>
            <person name="Paddock B.E."/>
            <person name="Koyack M.J."/>
            <person name="Gallegos D.A."/>
            <person name="Mitchell E.A."/>
            <person name="Ushijima B."/>
            <person name="Saw J.H."/>
            <person name="Mcphail K.L."/>
            <person name="Videau P."/>
        </authorList>
    </citation>
    <scope>NUCLEOTIDE SEQUENCE [LARGE SCALE GENOMIC DNA]</scope>
    <source>
        <strain evidence="15">5675061</strain>
    </source>
</reference>
<comment type="similarity">
    <text evidence="7">Belongs to the zinc-containing alcohol dehydrogenase family. DOIA dehydrogenase subfamily.</text>
</comment>
<protein>
    <recommendedName>
        <fullName evidence="9">2-deoxy-scyllo-inosamine dehydrogenase</fullName>
        <ecNumber evidence="8">1.1.1.329</ecNumber>
    </recommendedName>
</protein>
<dbReference type="InterPro" id="IPR011032">
    <property type="entry name" value="GroES-like_sf"/>
</dbReference>
<dbReference type="PANTHER" id="PTHR43401:SF5">
    <property type="entry name" value="ALCOHOL DEHYDROGENASE-RELATED"/>
    <property type="match status" value="1"/>
</dbReference>
<evidence type="ECO:0000256" key="10">
    <source>
        <dbReference type="ARBA" id="ARBA00048685"/>
    </source>
</evidence>
<evidence type="ECO:0000256" key="12">
    <source>
        <dbReference type="RuleBase" id="RU361277"/>
    </source>
</evidence>
<dbReference type="PROSITE" id="PS00059">
    <property type="entry name" value="ADH_ZINC"/>
    <property type="match status" value="1"/>
</dbReference>
<sequence>MKAAVIEAPGKVTVTTVPDPTPGPRDVVVEVASCGLCGTDLHILEGEFAPTLPIVPGHEFAGTVAAVGKDVTEVAVGDKVAVDPSLYCHECRFCREGRANMCERWAAIGVSVAGGAAEFAVAPVANCVKLPDHVDVADAALIEPLSCAVRGYDILSARMASRVLIYGSGTMGLMMLELAKLTGAASVDVVDLNPDRLATARTLGCSNAAAGADELGRPQGWDIVIDATGNAAAIQDGINRVAKAGTFLQFGVSDYATTATIEPYKIYNQEITITGSMAVLHSYERAADLFANGVIDPAVFISDRVPLAEYPAAIDQFKAGKGRKIVVVP</sequence>
<dbReference type="SMART" id="SM00829">
    <property type="entry name" value="PKS_ER"/>
    <property type="match status" value="1"/>
</dbReference>
<comment type="catalytic activity">
    <reaction evidence="10">
        <text>2-deoxy-scyllo-inosamine + NAD(+) = 3-amino-2,3-dideoxy-scyllo-inosose + NADH + H(+)</text>
        <dbReference type="Rhea" id="RHEA:33883"/>
        <dbReference type="ChEBI" id="CHEBI:15378"/>
        <dbReference type="ChEBI" id="CHEBI:57540"/>
        <dbReference type="ChEBI" id="CHEBI:57945"/>
        <dbReference type="ChEBI" id="CHEBI:65002"/>
        <dbReference type="ChEBI" id="CHEBI:65003"/>
        <dbReference type="EC" id="1.1.1.329"/>
    </reaction>
</comment>
<dbReference type="InterPro" id="IPR013154">
    <property type="entry name" value="ADH-like_N"/>
</dbReference>
<dbReference type="SUPFAM" id="SSF51735">
    <property type="entry name" value="NAD(P)-binding Rossmann-fold domains"/>
    <property type="match status" value="1"/>
</dbReference>
<dbReference type="PANTHER" id="PTHR43401">
    <property type="entry name" value="L-THREONINE 3-DEHYDROGENASE"/>
    <property type="match status" value="1"/>
</dbReference>
<dbReference type="CDD" id="cd08234">
    <property type="entry name" value="threonine_DH_like"/>
    <property type="match status" value="1"/>
</dbReference>
<dbReference type="EC" id="1.1.1.329" evidence="8"/>
<comment type="catalytic activity">
    <reaction evidence="11">
        <text>2-deoxy-scyllo-inosamine + NADP(+) = 3-amino-2,3-dideoxy-scyllo-inosose + NADPH + H(+)</text>
        <dbReference type="Rhea" id="RHEA:33879"/>
        <dbReference type="ChEBI" id="CHEBI:15378"/>
        <dbReference type="ChEBI" id="CHEBI:57783"/>
        <dbReference type="ChEBI" id="CHEBI:58349"/>
        <dbReference type="ChEBI" id="CHEBI:65002"/>
        <dbReference type="ChEBI" id="CHEBI:65003"/>
        <dbReference type="EC" id="1.1.1.329"/>
    </reaction>
</comment>
<accession>A0ABX1AJQ0</accession>
<gene>
    <name evidence="14" type="ORF">HCJ92_04800</name>
</gene>
<dbReference type="RefSeq" id="WP_167932145.1">
    <property type="nucleotide sequence ID" value="NZ_JAAVJB010000020.1"/>
</dbReference>
<feature type="domain" description="Enoyl reductase (ER)" evidence="13">
    <location>
        <begin position="7"/>
        <end position="327"/>
    </location>
</feature>
<dbReference type="Gene3D" id="3.90.180.10">
    <property type="entry name" value="Medium-chain alcohol dehydrogenases, catalytic domain"/>
    <property type="match status" value="1"/>
</dbReference>
<dbReference type="Proteomes" id="UP000746503">
    <property type="component" value="Unassembled WGS sequence"/>
</dbReference>
<dbReference type="EMBL" id="JAAVJB010000020">
    <property type="protein sequence ID" value="NJP65623.1"/>
    <property type="molecule type" value="Genomic_DNA"/>
</dbReference>
<evidence type="ECO:0000256" key="9">
    <source>
        <dbReference type="ARBA" id="ARBA00039387"/>
    </source>
</evidence>
<keyword evidence="3 12" id="KW-0862">Zinc</keyword>
<evidence type="ECO:0000256" key="5">
    <source>
        <dbReference type="ARBA" id="ARBA00037678"/>
    </source>
</evidence>